<accession>A0AAE0KLG8</accession>
<dbReference type="Pfam" id="PF02201">
    <property type="entry name" value="SWIB"/>
    <property type="match status" value="1"/>
</dbReference>
<proteinExistence type="predicted"/>
<comment type="caution">
    <text evidence="2">The sequence shown here is derived from an EMBL/GenBank/DDBJ whole genome shotgun (WGS) entry which is preliminary data.</text>
</comment>
<name>A0AAE0KLG8_9PEZI</name>
<evidence type="ECO:0000313" key="3">
    <source>
        <dbReference type="Proteomes" id="UP001287356"/>
    </source>
</evidence>
<dbReference type="InterPro" id="IPR036885">
    <property type="entry name" value="SWIB_MDM2_dom_sf"/>
</dbReference>
<dbReference type="AlphaFoldDB" id="A0AAE0KLG8"/>
<organism evidence="2 3">
    <name type="scientific">Lasiosphaeria ovina</name>
    <dbReference type="NCBI Taxonomy" id="92902"/>
    <lineage>
        <taxon>Eukaryota</taxon>
        <taxon>Fungi</taxon>
        <taxon>Dikarya</taxon>
        <taxon>Ascomycota</taxon>
        <taxon>Pezizomycotina</taxon>
        <taxon>Sordariomycetes</taxon>
        <taxon>Sordariomycetidae</taxon>
        <taxon>Sordariales</taxon>
        <taxon>Lasiosphaeriaceae</taxon>
        <taxon>Lasiosphaeria</taxon>
    </lineage>
</organism>
<dbReference type="Proteomes" id="UP001287356">
    <property type="component" value="Unassembled WGS sequence"/>
</dbReference>
<dbReference type="InterPro" id="IPR003121">
    <property type="entry name" value="SWIB_MDM2_domain"/>
</dbReference>
<dbReference type="Gene3D" id="1.10.245.10">
    <property type="entry name" value="SWIB/MDM2 domain"/>
    <property type="match status" value="1"/>
</dbReference>
<keyword evidence="3" id="KW-1185">Reference proteome</keyword>
<evidence type="ECO:0000313" key="2">
    <source>
        <dbReference type="EMBL" id="KAK3378664.1"/>
    </source>
</evidence>
<dbReference type="SUPFAM" id="SSF47592">
    <property type="entry name" value="SWIB/MDM2 domain"/>
    <property type="match status" value="1"/>
</dbReference>
<protein>
    <submittedName>
        <fullName evidence="2">SWIB/MDM2 domain-containing protein</fullName>
    </submittedName>
</protein>
<feature type="domain" description="DM2" evidence="1">
    <location>
        <begin position="39"/>
        <end position="116"/>
    </location>
</feature>
<reference evidence="2" key="2">
    <citation type="submission" date="2023-06" db="EMBL/GenBank/DDBJ databases">
        <authorList>
            <consortium name="Lawrence Berkeley National Laboratory"/>
            <person name="Haridas S."/>
            <person name="Hensen N."/>
            <person name="Bonometti L."/>
            <person name="Westerberg I."/>
            <person name="Brannstrom I.O."/>
            <person name="Guillou S."/>
            <person name="Cros-Aarteil S."/>
            <person name="Calhoun S."/>
            <person name="Kuo A."/>
            <person name="Mondo S."/>
            <person name="Pangilinan J."/>
            <person name="Riley R."/>
            <person name="Labutti K."/>
            <person name="Andreopoulos B."/>
            <person name="Lipzen A."/>
            <person name="Chen C."/>
            <person name="Yanf M."/>
            <person name="Daum C."/>
            <person name="Ng V."/>
            <person name="Clum A."/>
            <person name="Steindorff A."/>
            <person name="Ohm R."/>
            <person name="Martin F."/>
            <person name="Silar P."/>
            <person name="Natvig D."/>
            <person name="Lalanne C."/>
            <person name="Gautier V."/>
            <person name="Ament-Velasquez S.L."/>
            <person name="Kruys A."/>
            <person name="Hutchinson M.I."/>
            <person name="Powell A.J."/>
            <person name="Barry K."/>
            <person name="Miller A.N."/>
            <person name="Grigoriev I.V."/>
            <person name="Debuchy R."/>
            <person name="Gladieux P."/>
            <person name="Thoren M.H."/>
            <person name="Johannesson H."/>
        </authorList>
    </citation>
    <scope>NUCLEOTIDE SEQUENCE</scope>
    <source>
        <strain evidence="2">CBS 958.72</strain>
    </source>
</reference>
<dbReference type="PANTHER" id="PTHR13844">
    <property type="entry name" value="SWI/SNF-RELATED MATRIX-ASSOCIATED ACTIN-DEPENDENT REGULATOR OF CHROMATIN SUBFAMILY D"/>
    <property type="match status" value="1"/>
</dbReference>
<gene>
    <name evidence="2" type="ORF">B0T24DRAFT_609522</name>
</gene>
<sequence>MIPMPFRFIIVRALWRSSFSLPGKQQPFSKSVTYEHRRGFHKQYLLSKPLASLVGVDELSRPQVVKEIWKHIKSHGLQDPSDKRYIKCDPTMQAVFKTDRVHMFTMNKLLSEHLQEKGHDIDEH</sequence>
<reference evidence="2" key="1">
    <citation type="journal article" date="2023" name="Mol. Phylogenet. Evol.">
        <title>Genome-scale phylogeny and comparative genomics of the fungal order Sordariales.</title>
        <authorList>
            <person name="Hensen N."/>
            <person name="Bonometti L."/>
            <person name="Westerberg I."/>
            <person name="Brannstrom I.O."/>
            <person name="Guillou S."/>
            <person name="Cros-Aarteil S."/>
            <person name="Calhoun S."/>
            <person name="Haridas S."/>
            <person name="Kuo A."/>
            <person name="Mondo S."/>
            <person name="Pangilinan J."/>
            <person name="Riley R."/>
            <person name="LaButti K."/>
            <person name="Andreopoulos B."/>
            <person name="Lipzen A."/>
            <person name="Chen C."/>
            <person name="Yan M."/>
            <person name="Daum C."/>
            <person name="Ng V."/>
            <person name="Clum A."/>
            <person name="Steindorff A."/>
            <person name="Ohm R.A."/>
            <person name="Martin F."/>
            <person name="Silar P."/>
            <person name="Natvig D.O."/>
            <person name="Lalanne C."/>
            <person name="Gautier V."/>
            <person name="Ament-Velasquez S.L."/>
            <person name="Kruys A."/>
            <person name="Hutchinson M.I."/>
            <person name="Powell A.J."/>
            <person name="Barry K."/>
            <person name="Miller A.N."/>
            <person name="Grigoriev I.V."/>
            <person name="Debuchy R."/>
            <person name="Gladieux P."/>
            <person name="Hiltunen Thoren M."/>
            <person name="Johannesson H."/>
        </authorList>
    </citation>
    <scope>NUCLEOTIDE SEQUENCE</scope>
    <source>
        <strain evidence="2">CBS 958.72</strain>
    </source>
</reference>
<dbReference type="EMBL" id="JAULSN010000002">
    <property type="protein sequence ID" value="KAK3378664.1"/>
    <property type="molecule type" value="Genomic_DNA"/>
</dbReference>
<dbReference type="PROSITE" id="PS51925">
    <property type="entry name" value="SWIB_MDM2"/>
    <property type="match status" value="1"/>
</dbReference>
<dbReference type="InterPro" id="IPR019835">
    <property type="entry name" value="SWIB_domain"/>
</dbReference>
<dbReference type="CDD" id="cd10567">
    <property type="entry name" value="SWIB-MDM2_like"/>
    <property type="match status" value="1"/>
</dbReference>
<evidence type="ECO:0000259" key="1">
    <source>
        <dbReference type="PROSITE" id="PS51925"/>
    </source>
</evidence>
<dbReference type="SMART" id="SM00151">
    <property type="entry name" value="SWIB"/>
    <property type="match status" value="1"/>
</dbReference>